<dbReference type="Proteomes" id="UP000339249">
    <property type="component" value="Unassembled WGS sequence"/>
</dbReference>
<feature type="transmembrane region" description="Helical" evidence="1">
    <location>
        <begin position="20"/>
        <end position="46"/>
    </location>
</feature>
<accession>A0A4U9D9S8</accession>
<dbReference type="AlphaFoldDB" id="A0A4U9D9S8"/>
<gene>
    <name evidence="2" type="ORF">NCTC9185_06397</name>
</gene>
<proteinExistence type="predicted"/>
<keyword evidence="1" id="KW-0472">Membrane</keyword>
<keyword evidence="1" id="KW-0812">Transmembrane</keyword>
<evidence type="ECO:0000313" key="2">
    <source>
        <dbReference type="EMBL" id="VTN14336.1"/>
    </source>
</evidence>
<name>A0A4U9D9S8_RAOTE</name>
<evidence type="ECO:0000313" key="3">
    <source>
        <dbReference type="Proteomes" id="UP000339249"/>
    </source>
</evidence>
<organism evidence="2 3">
    <name type="scientific">Raoultella terrigena</name>
    <name type="common">Klebsiella terrigena</name>
    <dbReference type="NCBI Taxonomy" id="577"/>
    <lineage>
        <taxon>Bacteria</taxon>
        <taxon>Pseudomonadati</taxon>
        <taxon>Pseudomonadota</taxon>
        <taxon>Gammaproteobacteria</taxon>
        <taxon>Enterobacterales</taxon>
        <taxon>Enterobacteriaceae</taxon>
        <taxon>Klebsiella/Raoultella group</taxon>
        <taxon>Raoultella</taxon>
    </lineage>
</organism>
<sequence>MLLFFIPDSPSVLLNMAGAGFLVVGGPCHLFVNCLLYCLINCLLYCAP</sequence>
<protein>
    <submittedName>
        <fullName evidence="2">Uncharacterized protein</fullName>
    </submittedName>
</protein>
<dbReference type="EMBL" id="CABDVU010000001">
    <property type="protein sequence ID" value="VTN14336.1"/>
    <property type="molecule type" value="Genomic_DNA"/>
</dbReference>
<evidence type="ECO:0000256" key="1">
    <source>
        <dbReference type="SAM" id="Phobius"/>
    </source>
</evidence>
<reference evidence="2 3" key="1">
    <citation type="submission" date="2019-04" db="EMBL/GenBank/DDBJ databases">
        <authorList>
            <consortium name="Pathogen Informatics"/>
        </authorList>
    </citation>
    <scope>NUCLEOTIDE SEQUENCE [LARGE SCALE GENOMIC DNA]</scope>
    <source>
        <strain evidence="2 3">NCTC9185</strain>
    </source>
</reference>
<keyword evidence="1" id="KW-1133">Transmembrane helix</keyword>